<evidence type="ECO:0000256" key="4">
    <source>
        <dbReference type="SAM" id="MobiDB-lite"/>
    </source>
</evidence>
<organism evidence="6 7">
    <name type="scientific">Rhodopirellula bahusiensis</name>
    <dbReference type="NCBI Taxonomy" id="2014065"/>
    <lineage>
        <taxon>Bacteria</taxon>
        <taxon>Pseudomonadati</taxon>
        <taxon>Planctomycetota</taxon>
        <taxon>Planctomycetia</taxon>
        <taxon>Pirellulales</taxon>
        <taxon>Pirellulaceae</taxon>
        <taxon>Rhodopirellula</taxon>
    </lineage>
</organism>
<gene>
    <name evidence="6" type="ORF">CEE69_28940</name>
</gene>
<dbReference type="Proteomes" id="UP000225740">
    <property type="component" value="Unassembled WGS sequence"/>
</dbReference>
<dbReference type="GO" id="GO:0030313">
    <property type="term" value="C:cell envelope"/>
    <property type="evidence" value="ECO:0007669"/>
    <property type="project" value="UniProtKB-SubCell"/>
</dbReference>
<evidence type="ECO:0000256" key="3">
    <source>
        <dbReference type="SAM" id="Coils"/>
    </source>
</evidence>
<protein>
    <recommendedName>
        <fullName evidence="5">CzcB-like C-terminal circularly permuted SH3-like domain-containing protein</fullName>
    </recommendedName>
</protein>
<dbReference type="Gene3D" id="1.10.287.470">
    <property type="entry name" value="Helix hairpin bin"/>
    <property type="match status" value="1"/>
</dbReference>
<dbReference type="EMBL" id="NIZW01000038">
    <property type="protein sequence ID" value="PHQ31805.1"/>
    <property type="molecule type" value="Genomic_DNA"/>
</dbReference>
<dbReference type="AlphaFoldDB" id="A0A2G1VYJ1"/>
<feature type="coiled-coil region" evidence="3">
    <location>
        <begin position="107"/>
        <end position="153"/>
    </location>
</feature>
<dbReference type="Pfam" id="PF25975">
    <property type="entry name" value="CzcB_C"/>
    <property type="match status" value="1"/>
</dbReference>
<accession>A0A2G1VYJ1</accession>
<name>A0A2G1VYJ1_9BACT</name>
<proteinExistence type="predicted"/>
<dbReference type="InterPro" id="IPR058649">
    <property type="entry name" value="CzcB_C"/>
</dbReference>
<sequence length="472" mass="51086">MVGVLAIAGGAAAVGLSSGETADSMPLLSHSISRGKLTVSVTEQGTLESSNNTEIKCKVRGFSLVTYVVPAGTVVEEGQELVRLDTKVIEEQHSLTKTNTFIAEATLAQSQANVEKAEISIEAYEKGRFRSQLQALEKDLAAHKRNLQTARKMYQRSESLFRQGYVTQLQVEGEAFTVTQAELELKVKETEIKVLKEFTRKMQLETLSGNKTASESKLAADQAGLAMEIKRRDRAAQELEDCVIRAEKSGLVIYPSAASWKSTPDITEGASVRKDQVLLLMPDLTQMQVKLGVHESVIERVRPGLKAIVTLPDRTLEATVSEVATVTRPAGWWTGNVVKYDTIIELPADEGLKPGMSAEVDIILAVHEDVLTIPVAAVVETEDGTFCWVKSEAGPQKRLIELGDSNDVFIEVLAGLTEGDEVVLNPTALISEAEEDARTTLSQQQSETAQKAKASSDASQDTEATEGLEAGS</sequence>
<dbReference type="InterPro" id="IPR050465">
    <property type="entry name" value="UPF0194_transport"/>
</dbReference>
<evidence type="ECO:0000313" key="7">
    <source>
        <dbReference type="Proteomes" id="UP000225740"/>
    </source>
</evidence>
<comment type="caution">
    <text evidence="6">The sequence shown here is derived from an EMBL/GenBank/DDBJ whole genome shotgun (WGS) entry which is preliminary data.</text>
</comment>
<dbReference type="Gene3D" id="2.40.420.20">
    <property type="match status" value="1"/>
</dbReference>
<evidence type="ECO:0000256" key="1">
    <source>
        <dbReference type="ARBA" id="ARBA00004196"/>
    </source>
</evidence>
<evidence type="ECO:0000313" key="6">
    <source>
        <dbReference type="EMBL" id="PHQ31805.1"/>
    </source>
</evidence>
<dbReference type="GeneID" id="90611884"/>
<dbReference type="PANTHER" id="PTHR32347:SF23">
    <property type="entry name" value="BLL5650 PROTEIN"/>
    <property type="match status" value="1"/>
</dbReference>
<feature type="compositionally biased region" description="Low complexity" evidence="4">
    <location>
        <begin position="448"/>
        <end position="462"/>
    </location>
</feature>
<feature type="region of interest" description="Disordered" evidence="4">
    <location>
        <begin position="434"/>
        <end position="472"/>
    </location>
</feature>
<reference evidence="6 7" key="1">
    <citation type="submission" date="2017-06" db="EMBL/GenBank/DDBJ databases">
        <title>Description of Rhodopirellula bahusiensis sp. nov.</title>
        <authorList>
            <person name="Kizina J."/>
            <person name="Harder J."/>
        </authorList>
    </citation>
    <scope>NUCLEOTIDE SEQUENCE [LARGE SCALE GENOMIC DNA]</scope>
    <source>
        <strain evidence="6 7">SWK21</strain>
    </source>
</reference>
<evidence type="ECO:0000256" key="2">
    <source>
        <dbReference type="ARBA" id="ARBA00023054"/>
    </source>
</evidence>
<keyword evidence="7" id="KW-1185">Reference proteome</keyword>
<dbReference type="SUPFAM" id="SSF111369">
    <property type="entry name" value="HlyD-like secretion proteins"/>
    <property type="match status" value="1"/>
</dbReference>
<comment type="subcellular location">
    <subcellularLocation>
        <location evidence="1">Cell envelope</location>
    </subcellularLocation>
</comment>
<dbReference type="Gene3D" id="2.40.30.170">
    <property type="match status" value="1"/>
</dbReference>
<dbReference type="RefSeq" id="WP_233215763.1">
    <property type="nucleotide sequence ID" value="NZ_NIZW01000038.1"/>
</dbReference>
<evidence type="ECO:0000259" key="5">
    <source>
        <dbReference type="Pfam" id="PF25975"/>
    </source>
</evidence>
<dbReference type="PANTHER" id="PTHR32347">
    <property type="entry name" value="EFFLUX SYSTEM COMPONENT YKNX-RELATED"/>
    <property type="match status" value="1"/>
</dbReference>
<keyword evidence="2 3" id="KW-0175">Coiled coil</keyword>
<feature type="domain" description="CzcB-like C-terminal circularly permuted SH3-like" evidence="5">
    <location>
        <begin position="371"/>
        <end position="423"/>
    </location>
</feature>
<dbReference type="Gene3D" id="2.40.50.100">
    <property type="match status" value="1"/>
</dbReference>